<dbReference type="eggNOG" id="KOG0920">
    <property type="taxonomic scope" value="Eukaryota"/>
</dbReference>
<evidence type="ECO:0000256" key="13">
    <source>
        <dbReference type="SAM" id="MobiDB-lite"/>
    </source>
</evidence>
<dbReference type="PROSITE" id="PS51192">
    <property type="entry name" value="HELICASE_ATP_BIND_1"/>
    <property type="match status" value="1"/>
</dbReference>
<feature type="region of interest" description="Disordered" evidence="13">
    <location>
        <begin position="1"/>
        <end position="43"/>
    </location>
</feature>
<dbReference type="Proteomes" id="UP000015441">
    <property type="component" value="Unassembled WGS sequence"/>
</dbReference>
<dbReference type="Gene3D" id="1.20.120.1080">
    <property type="match status" value="1"/>
</dbReference>
<dbReference type="FunFam" id="3.40.50.300:FF:000819">
    <property type="entry name" value="ATP dependent RNA helicase, putative"/>
    <property type="match status" value="1"/>
</dbReference>
<dbReference type="CDD" id="cd17917">
    <property type="entry name" value="DEXHc_RHA-like"/>
    <property type="match status" value="1"/>
</dbReference>
<dbReference type="CDD" id="cd18791">
    <property type="entry name" value="SF2_C_RHA"/>
    <property type="match status" value="1"/>
</dbReference>
<evidence type="ECO:0000256" key="2">
    <source>
        <dbReference type="ARBA" id="ARBA00012552"/>
    </source>
</evidence>
<dbReference type="GO" id="GO:0016787">
    <property type="term" value="F:hydrolase activity"/>
    <property type="evidence" value="ECO:0007669"/>
    <property type="project" value="UniProtKB-KW"/>
</dbReference>
<evidence type="ECO:0000256" key="6">
    <source>
        <dbReference type="ARBA" id="ARBA00022801"/>
    </source>
</evidence>
<dbReference type="FunFam" id="3.40.50.300:FF:000500">
    <property type="entry name" value="ATP-dependent RNA helicase DHX29"/>
    <property type="match status" value="1"/>
</dbReference>
<dbReference type="Pfam" id="PF00270">
    <property type="entry name" value="DEAD"/>
    <property type="match status" value="1"/>
</dbReference>
<dbReference type="PROSITE" id="PS51194">
    <property type="entry name" value="HELICASE_CTER"/>
    <property type="match status" value="1"/>
</dbReference>
<keyword evidence="3" id="KW-0150">Chloroplast</keyword>
<dbReference type="EC" id="3.6.4.13" evidence="2"/>
<evidence type="ECO:0000259" key="15">
    <source>
        <dbReference type="PROSITE" id="PS51194"/>
    </source>
</evidence>
<sequence length="1489" mass="168366">MAAGKKKKKIASNPARGFTTVSIASKPKAEAPEIETLSSPSKELVQVHTSGAEKTAIGELASNIASEKTIGADEFEKQLEESELQLLVEKHAQKSRKDVQRQRARLETDRRVLRSQSEAFHTKQWLPKEVVEEILDLLKAEKRISGQGDKVISNKQPTDEDLTIRLWKLQQVLSEAGFSEKNTYSALHYVLENSDKIGIGSRDIIWGLDESLDWLCLECPRDELPEYEIGNRKVGAAFKSSLVETGLDNQQTSKAPLPSLAPDTRHLKLTGSSCITPAKAKKISPTVKATKIDCESDIDPDDLLPIYLDCKKEVFKLQELRASNKQKSKQSGSRTSQIDKNIPKCSKSIKLMEKIKKIEDDILFDKYIAEQEWRKIRIQLEKEAAAEASSLTKDSLERSDCAAQQSQCLDTQNLEDNKEFDENSAFKTEDCNTTNDNNGDDDNQNSDENYDSILADLFDNQPSTQADQSPNETSTAINNNSSTTVTIREFGEWSGVSPGKILEETCRHRDPAVKIKLTPTLKTYFSNRHSLQITWSKSPQLQSNPPAAIKYNLSSESETFTMVKISTPTSAESEAYIATTALFSLYASSNMKEKVFLRLPSIWKDLWNEFAAEKKECADQEDRDTIRVFRNMVREKRDRELEDGVLLQGAFKNRIASRPGDEESCSSRSQKLAPESYYRTWYEKSSTMNYQIMLQSRMKLPIWGFKSKLLDTIDREQVVIICGETGCGKSTQVPSFILEHQLCQGKACKIYVTEPRRISAISLARRVSEELGESKNDLGTPRSLVGYAIRLESSISKETQLIYATTGIVMRLLEASNTLKEVTHIILDEVHERIIDSDFLLIVLRKLLEKRPDLKIVLMSATVDADRFSKYFNGAPILNIPGRTFPVQVKFLEDAIELTGYSPENEYQEKFTDIDELDVPDPIFGDSSKSENSKALRGYSNNTRNTIMQLDEYRIDYELITQLLAKIATEKRLEVFSKAILVFLPGLAEIRQLYDILMGHVTFSSNWDIFLLHSTIASEDQEAAFLLPQQGMRKIILATNIAETGITIPDVTCVIDTGKHREMRFDERRQLSRLIETFISKANAKQRRGRAGRVQEGLCFHLFTKYRHDNLMADHQTPELLRLSLQDLAIRVKICKLGSIEETLGQALDPPLPKNIRRAIDALIDVRALTSCEDLTPLGVQLARLPLDVFLGKLILLGCIFKCLDATTTIAAILSSKSPFSAPYGARSQADNARLAYRRGDSDLLTIYNAYLAWKRVCVSGASEYQFCKKNFLSPQTLANIEDLKGQLTVYLVDSGFLPLTDAERSSLNRARYSSRRRQFFELPRRSTINSENDLITSSVIAWSFYPKLLIRDGKGFRNCANNQSISLHPSSVNKGNHDLKWLSYYHIMQAKQFYNAHETTGTEDFAVALLCGDARCDVYAGVIVLDGNRARFSLPDWKTMLAMKTLRARLREILTRSFKNPGKSLSVQQQKWMEIWQKIFTQELINKV</sequence>
<dbReference type="Gene3D" id="3.40.50.300">
    <property type="entry name" value="P-loop containing nucleotide triphosphate hydrolases"/>
    <property type="match status" value="2"/>
</dbReference>
<dbReference type="InterPro" id="IPR011545">
    <property type="entry name" value="DEAD/DEAH_box_helicase_dom"/>
</dbReference>
<dbReference type="SMART" id="SM00490">
    <property type="entry name" value="HELICc"/>
    <property type="match status" value="1"/>
</dbReference>
<keyword evidence="17" id="KW-1185">Reference proteome</keyword>
<dbReference type="EMBL" id="CAUH01003927">
    <property type="protein sequence ID" value="CCU77859.1"/>
    <property type="molecule type" value="Genomic_DNA"/>
</dbReference>
<dbReference type="InterPro" id="IPR027417">
    <property type="entry name" value="P-loop_NTPase"/>
</dbReference>
<keyword evidence="5" id="KW-0547">Nucleotide-binding</keyword>
<evidence type="ECO:0000256" key="1">
    <source>
        <dbReference type="ARBA" id="ARBA00004229"/>
    </source>
</evidence>
<keyword evidence="4" id="KW-0934">Plastid</keyword>
<feature type="compositionally biased region" description="Polar residues" evidence="13">
    <location>
        <begin position="461"/>
        <end position="472"/>
    </location>
</feature>
<dbReference type="InterPro" id="IPR014001">
    <property type="entry name" value="Helicase_ATP-bd"/>
</dbReference>
<dbReference type="Pfam" id="PF07717">
    <property type="entry name" value="OB_NTP_bind"/>
    <property type="match status" value="1"/>
</dbReference>
<dbReference type="Pfam" id="PF21010">
    <property type="entry name" value="HA2_C"/>
    <property type="match status" value="1"/>
</dbReference>
<feature type="compositionally biased region" description="Low complexity" evidence="13">
    <location>
        <begin position="473"/>
        <end position="483"/>
    </location>
</feature>
<dbReference type="SUPFAM" id="SSF52540">
    <property type="entry name" value="P-loop containing nucleoside triphosphate hydrolases"/>
    <property type="match status" value="1"/>
</dbReference>
<name>N1JIE3_BLUG1</name>
<keyword evidence="7 16" id="KW-0347">Helicase</keyword>
<evidence type="ECO:0000256" key="5">
    <source>
        <dbReference type="ARBA" id="ARBA00022741"/>
    </source>
</evidence>
<dbReference type="SMART" id="SM00847">
    <property type="entry name" value="HA2"/>
    <property type="match status" value="1"/>
</dbReference>
<dbReference type="GO" id="GO:0003724">
    <property type="term" value="F:RNA helicase activity"/>
    <property type="evidence" value="ECO:0007669"/>
    <property type="project" value="UniProtKB-EC"/>
</dbReference>
<comment type="subcellular location">
    <subcellularLocation>
        <location evidence="1">Plastid</location>
        <location evidence="1">Chloroplast</location>
    </subcellularLocation>
</comment>
<feature type="region of interest" description="Disordered" evidence="13">
    <location>
        <begin position="461"/>
        <end position="483"/>
    </location>
</feature>
<dbReference type="SMART" id="SM00487">
    <property type="entry name" value="DEXDc"/>
    <property type="match status" value="1"/>
</dbReference>
<dbReference type="GO" id="GO:0003723">
    <property type="term" value="F:RNA binding"/>
    <property type="evidence" value="ECO:0007669"/>
    <property type="project" value="UniProtKB-KW"/>
</dbReference>
<feature type="compositionally biased region" description="Acidic residues" evidence="13">
    <location>
        <begin position="438"/>
        <end position="449"/>
    </location>
</feature>
<feature type="domain" description="Helicase ATP-binding" evidence="14">
    <location>
        <begin position="710"/>
        <end position="881"/>
    </location>
</feature>
<dbReference type="Pfam" id="PF00271">
    <property type="entry name" value="Helicase_C"/>
    <property type="match status" value="1"/>
</dbReference>
<proteinExistence type="predicted"/>
<organism evidence="16 17">
    <name type="scientific">Blumeria graminis f. sp. hordei (strain DH14)</name>
    <name type="common">Barley powdery mildew</name>
    <name type="synonym">Oidium monilioides f. sp. hordei</name>
    <dbReference type="NCBI Taxonomy" id="546991"/>
    <lineage>
        <taxon>Eukaryota</taxon>
        <taxon>Fungi</taxon>
        <taxon>Dikarya</taxon>
        <taxon>Ascomycota</taxon>
        <taxon>Pezizomycotina</taxon>
        <taxon>Leotiomycetes</taxon>
        <taxon>Erysiphales</taxon>
        <taxon>Erysiphaceae</taxon>
        <taxon>Blumeria</taxon>
        <taxon>Blumeria hordei</taxon>
    </lineage>
</organism>
<keyword evidence="12" id="KW-0175">Coiled coil</keyword>
<accession>N1JIE3</accession>
<dbReference type="GO" id="GO:0005524">
    <property type="term" value="F:ATP binding"/>
    <property type="evidence" value="ECO:0007669"/>
    <property type="project" value="UniProtKB-KW"/>
</dbReference>
<evidence type="ECO:0000313" key="16">
    <source>
        <dbReference type="EMBL" id="CCU77859.1"/>
    </source>
</evidence>
<evidence type="ECO:0000256" key="4">
    <source>
        <dbReference type="ARBA" id="ARBA00022640"/>
    </source>
</evidence>
<dbReference type="InterPro" id="IPR011709">
    <property type="entry name" value="DEAD-box_helicase_OB_fold"/>
</dbReference>
<evidence type="ECO:0000256" key="7">
    <source>
        <dbReference type="ARBA" id="ARBA00022806"/>
    </source>
</evidence>
<gene>
    <name evidence="16" type="ORF">BGHDH14_bgh00870</name>
</gene>
<evidence type="ECO:0000313" key="17">
    <source>
        <dbReference type="Proteomes" id="UP000015441"/>
    </source>
</evidence>
<dbReference type="FunFam" id="1.20.120.1080:FF:000002">
    <property type="entry name" value="Putative ATP-dependent RNA helicase DHX36"/>
    <property type="match status" value="1"/>
</dbReference>
<dbReference type="HOGENOM" id="CLU_001832_1_3_1"/>
<feature type="compositionally biased region" description="Basic residues" evidence="13">
    <location>
        <begin position="1"/>
        <end position="10"/>
    </location>
</feature>
<dbReference type="InParanoid" id="N1JIE3"/>
<keyword evidence="6" id="KW-0378">Hydrolase</keyword>
<keyword evidence="8" id="KW-0067">ATP-binding</keyword>
<dbReference type="OrthoDB" id="5600252at2759"/>
<dbReference type="InterPro" id="IPR007502">
    <property type="entry name" value="Helicase-assoc_dom"/>
</dbReference>
<evidence type="ECO:0000256" key="12">
    <source>
        <dbReference type="SAM" id="Coils"/>
    </source>
</evidence>
<dbReference type="PANTHER" id="PTHR18934:SF145">
    <property type="entry name" value="ATP-DEPENDENT RNA HELICASE DHX57-RELATED"/>
    <property type="match status" value="1"/>
</dbReference>
<evidence type="ECO:0000256" key="9">
    <source>
        <dbReference type="ARBA" id="ARBA00022884"/>
    </source>
</evidence>
<dbReference type="PANTHER" id="PTHR18934">
    <property type="entry name" value="ATP-DEPENDENT RNA HELICASE"/>
    <property type="match status" value="1"/>
</dbReference>
<comment type="caution">
    <text evidence="16">The sequence shown here is derived from an EMBL/GenBank/DDBJ whole genome shotgun (WGS) entry which is preliminary data.</text>
</comment>
<dbReference type="InterPro" id="IPR001650">
    <property type="entry name" value="Helicase_C-like"/>
</dbReference>
<feature type="region of interest" description="Disordered" evidence="13">
    <location>
        <begin position="422"/>
        <end position="449"/>
    </location>
</feature>
<evidence type="ECO:0000259" key="14">
    <source>
        <dbReference type="PROSITE" id="PS51192"/>
    </source>
</evidence>
<reference evidence="16 17" key="1">
    <citation type="journal article" date="2010" name="Science">
        <title>Genome expansion and gene loss in powdery mildew fungi reveal tradeoffs in extreme parasitism.</title>
        <authorList>
            <person name="Spanu P.D."/>
            <person name="Abbott J.C."/>
            <person name="Amselem J."/>
            <person name="Burgis T.A."/>
            <person name="Soanes D.M."/>
            <person name="Stueber K."/>
            <person name="Ver Loren van Themaat E."/>
            <person name="Brown J.K.M."/>
            <person name="Butcher S.A."/>
            <person name="Gurr S.J."/>
            <person name="Lebrun M.-H."/>
            <person name="Ridout C.J."/>
            <person name="Schulze-Lefert P."/>
            <person name="Talbot N.J."/>
            <person name="Ahmadinejad N."/>
            <person name="Ametz C."/>
            <person name="Barton G.R."/>
            <person name="Benjdia M."/>
            <person name="Bidzinski P."/>
            <person name="Bindschedler L.V."/>
            <person name="Both M."/>
            <person name="Brewer M.T."/>
            <person name="Cadle-Davidson L."/>
            <person name="Cadle-Davidson M.M."/>
            <person name="Collemare J."/>
            <person name="Cramer R."/>
            <person name="Frenkel O."/>
            <person name="Godfrey D."/>
            <person name="Harriman J."/>
            <person name="Hoede C."/>
            <person name="King B.C."/>
            <person name="Klages S."/>
            <person name="Kleemann J."/>
            <person name="Knoll D."/>
            <person name="Koti P.S."/>
            <person name="Kreplak J."/>
            <person name="Lopez-Ruiz F.J."/>
            <person name="Lu X."/>
            <person name="Maekawa T."/>
            <person name="Mahanil S."/>
            <person name="Micali C."/>
            <person name="Milgroom M.G."/>
            <person name="Montana G."/>
            <person name="Noir S."/>
            <person name="O'Connell R.J."/>
            <person name="Oberhaensli S."/>
            <person name="Parlange F."/>
            <person name="Pedersen C."/>
            <person name="Quesneville H."/>
            <person name="Reinhardt R."/>
            <person name="Rott M."/>
            <person name="Sacristan S."/>
            <person name="Schmidt S.M."/>
            <person name="Schoen M."/>
            <person name="Skamnioti P."/>
            <person name="Sommer H."/>
            <person name="Stephens A."/>
            <person name="Takahara H."/>
            <person name="Thordal-Christensen H."/>
            <person name="Vigouroux M."/>
            <person name="Wessling R."/>
            <person name="Wicker T."/>
            <person name="Panstruga R."/>
        </authorList>
    </citation>
    <scope>NUCLEOTIDE SEQUENCE [LARGE SCALE GENOMIC DNA]</scope>
    <source>
        <strain evidence="16">DH14</strain>
    </source>
</reference>
<keyword evidence="10" id="KW-0809">Transit peptide</keyword>
<feature type="domain" description="Helicase C-terminal" evidence="15">
    <location>
        <begin position="959"/>
        <end position="1136"/>
    </location>
</feature>
<evidence type="ECO:0000256" key="8">
    <source>
        <dbReference type="ARBA" id="ARBA00022840"/>
    </source>
</evidence>
<protein>
    <recommendedName>
        <fullName evidence="2">RNA helicase</fullName>
        <ecNumber evidence="2">3.6.4.13</ecNumber>
    </recommendedName>
</protein>
<feature type="coiled-coil region" evidence="12">
    <location>
        <begin position="89"/>
        <end position="116"/>
    </location>
</feature>
<evidence type="ECO:0000256" key="11">
    <source>
        <dbReference type="ARBA" id="ARBA00047984"/>
    </source>
</evidence>
<evidence type="ECO:0000256" key="3">
    <source>
        <dbReference type="ARBA" id="ARBA00022528"/>
    </source>
</evidence>
<dbReference type="STRING" id="546991.N1JIE3"/>
<keyword evidence="9" id="KW-0694">RNA-binding</keyword>
<evidence type="ECO:0000256" key="10">
    <source>
        <dbReference type="ARBA" id="ARBA00022946"/>
    </source>
</evidence>
<comment type="catalytic activity">
    <reaction evidence="11">
        <text>ATP + H2O = ADP + phosphate + H(+)</text>
        <dbReference type="Rhea" id="RHEA:13065"/>
        <dbReference type="ChEBI" id="CHEBI:15377"/>
        <dbReference type="ChEBI" id="CHEBI:15378"/>
        <dbReference type="ChEBI" id="CHEBI:30616"/>
        <dbReference type="ChEBI" id="CHEBI:43474"/>
        <dbReference type="ChEBI" id="CHEBI:456216"/>
        <dbReference type="EC" id="3.6.4.13"/>
    </reaction>
</comment>